<keyword evidence="2" id="KW-1185">Reference proteome</keyword>
<gene>
    <name evidence="1" type="ORF">Q8A67_012286</name>
</gene>
<organism evidence="1 2">
    <name type="scientific">Cirrhinus molitorella</name>
    <name type="common">mud carp</name>
    <dbReference type="NCBI Taxonomy" id="172907"/>
    <lineage>
        <taxon>Eukaryota</taxon>
        <taxon>Metazoa</taxon>
        <taxon>Chordata</taxon>
        <taxon>Craniata</taxon>
        <taxon>Vertebrata</taxon>
        <taxon>Euteleostomi</taxon>
        <taxon>Actinopterygii</taxon>
        <taxon>Neopterygii</taxon>
        <taxon>Teleostei</taxon>
        <taxon>Ostariophysi</taxon>
        <taxon>Cypriniformes</taxon>
        <taxon>Cyprinidae</taxon>
        <taxon>Labeoninae</taxon>
        <taxon>Labeonini</taxon>
        <taxon>Cirrhinus</taxon>
    </lineage>
</organism>
<evidence type="ECO:0000313" key="2">
    <source>
        <dbReference type="Proteomes" id="UP001187343"/>
    </source>
</evidence>
<evidence type="ECO:0000313" key="1">
    <source>
        <dbReference type="EMBL" id="KAK2895057.1"/>
    </source>
</evidence>
<sequence length="70" mass="7854">MQRRREQCIVVNFLNLLEVAYVANVLKEIHFDLILPAYTSTGDRLCSLALPYVGQILTTTAAGWGICTRL</sequence>
<name>A0AA88TX99_9TELE</name>
<dbReference type="EMBL" id="JAUYZG010000011">
    <property type="protein sequence ID" value="KAK2895057.1"/>
    <property type="molecule type" value="Genomic_DNA"/>
</dbReference>
<comment type="caution">
    <text evidence="1">The sequence shown here is derived from an EMBL/GenBank/DDBJ whole genome shotgun (WGS) entry which is preliminary data.</text>
</comment>
<accession>A0AA88TX99</accession>
<dbReference type="Proteomes" id="UP001187343">
    <property type="component" value="Unassembled WGS sequence"/>
</dbReference>
<proteinExistence type="predicted"/>
<protein>
    <submittedName>
        <fullName evidence="1">Uncharacterized protein</fullName>
    </submittedName>
</protein>
<dbReference type="AlphaFoldDB" id="A0AA88TX99"/>
<reference evidence="1" key="1">
    <citation type="submission" date="2023-08" db="EMBL/GenBank/DDBJ databases">
        <title>Chromosome-level Genome Assembly of mud carp (Cirrhinus molitorella).</title>
        <authorList>
            <person name="Liu H."/>
        </authorList>
    </citation>
    <scope>NUCLEOTIDE SEQUENCE</scope>
    <source>
        <strain evidence="1">Prfri</strain>
        <tissue evidence="1">Muscle</tissue>
    </source>
</reference>